<evidence type="ECO:0000256" key="2">
    <source>
        <dbReference type="SAM" id="Phobius"/>
    </source>
</evidence>
<dbReference type="STRING" id="1581557.BN1208_1084"/>
<dbReference type="InterPro" id="IPR011992">
    <property type="entry name" value="EF-hand-dom_pair"/>
</dbReference>
<dbReference type="HOGENOM" id="CLU_1401034_0_0_4"/>
<feature type="transmembrane region" description="Helical" evidence="2">
    <location>
        <begin position="29"/>
        <end position="48"/>
    </location>
</feature>
<organism evidence="3 4">
    <name type="scientific">Candidatus Methylopumilus planktonicus</name>
    <dbReference type="NCBI Taxonomy" id="1581557"/>
    <lineage>
        <taxon>Bacteria</taxon>
        <taxon>Pseudomonadati</taxon>
        <taxon>Pseudomonadota</taxon>
        <taxon>Betaproteobacteria</taxon>
        <taxon>Nitrosomonadales</taxon>
        <taxon>Methylophilaceae</taxon>
        <taxon>Candidatus Methylopumilus</taxon>
    </lineage>
</organism>
<name>A0A0D6EW81_9PROT</name>
<evidence type="ECO:0000313" key="3">
    <source>
        <dbReference type="EMBL" id="CEZ19965.1"/>
    </source>
</evidence>
<sequence length="194" mass="22059">MAFSCNKLFTFKLEYNLPSSIKINQLHNFLRYFLFCFAGFLGISFQALGGPNNQSPKVESETNTSVAGALNKLKDSSLLSPEERARIRRALAEYAKSSGKESSFIEEKQREMLKNLESRFIACDEDNDNTLDLAETTRCLPQVARQFNRLDLDENEVISLDELALLAKEFERSYSEPNKRKNNQASSNNKTPIN</sequence>
<feature type="compositionally biased region" description="Polar residues" evidence="1">
    <location>
        <begin position="183"/>
        <end position="194"/>
    </location>
</feature>
<feature type="region of interest" description="Disordered" evidence="1">
    <location>
        <begin position="173"/>
        <end position="194"/>
    </location>
</feature>
<keyword evidence="2" id="KW-1133">Transmembrane helix</keyword>
<dbReference type="SUPFAM" id="SSF47473">
    <property type="entry name" value="EF-hand"/>
    <property type="match status" value="1"/>
</dbReference>
<keyword evidence="2" id="KW-0812">Transmembrane</keyword>
<evidence type="ECO:0008006" key="5">
    <source>
        <dbReference type="Google" id="ProtNLM"/>
    </source>
</evidence>
<keyword evidence="2" id="KW-0472">Membrane</keyword>
<accession>A0A0D6EW81</accession>
<reference evidence="4" key="1">
    <citation type="submission" date="2014-12" db="EMBL/GenBank/DDBJ databases">
        <authorList>
            <person name="Salcher M.M."/>
        </authorList>
    </citation>
    <scope>NUCLEOTIDE SEQUENCE [LARGE SCALE GENOMIC DNA]</scope>
    <source>
        <strain evidence="4">MMS-10A-171</strain>
    </source>
</reference>
<dbReference type="KEGG" id="mbat:BN1208_1084"/>
<dbReference type="Proteomes" id="UP000064007">
    <property type="component" value="Chromosome 1"/>
</dbReference>
<gene>
    <name evidence="3" type="ORF">BN1208_1084</name>
</gene>
<evidence type="ECO:0000256" key="1">
    <source>
        <dbReference type="SAM" id="MobiDB-lite"/>
    </source>
</evidence>
<dbReference type="Gene3D" id="1.10.238.10">
    <property type="entry name" value="EF-hand"/>
    <property type="match status" value="1"/>
</dbReference>
<evidence type="ECO:0000313" key="4">
    <source>
        <dbReference type="Proteomes" id="UP000064007"/>
    </source>
</evidence>
<dbReference type="AlphaFoldDB" id="A0A0D6EW81"/>
<protein>
    <recommendedName>
        <fullName evidence="5">EF-hand domain-containing protein</fullName>
    </recommendedName>
</protein>
<proteinExistence type="predicted"/>
<dbReference type="EMBL" id="LN827929">
    <property type="protein sequence ID" value="CEZ19965.1"/>
    <property type="molecule type" value="Genomic_DNA"/>
</dbReference>
<keyword evidence="4" id="KW-1185">Reference proteome</keyword>